<keyword evidence="2" id="KW-1185">Reference proteome</keyword>
<dbReference type="InterPro" id="IPR027417">
    <property type="entry name" value="P-loop_NTPase"/>
</dbReference>
<name>R4K3D1_CLOPA</name>
<dbReference type="Proteomes" id="UP000013523">
    <property type="component" value="Chromosome"/>
</dbReference>
<proteinExistence type="predicted"/>
<evidence type="ECO:0000313" key="2">
    <source>
        <dbReference type="Proteomes" id="UP000013523"/>
    </source>
</evidence>
<dbReference type="PATRIC" id="fig|86416.3.peg.2784"/>
<gene>
    <name evidence="1" type="ORF">Clopa_2799</name>
</gene>
<evidence type="ECO:0000313" key="1">
    <source>
        <dbReference type="EMBL" id="AGK97637.1"/>
    </source>
</evidence>
<sequence length="597" mass="69790">MRIIKFDNIEFNDNDQFNRYLLYKYLKQEYISNNLTEDEAEQISYQLILKYKDNLFGKNGLSYQLGKRNLKFFCMYYLQQIFCGHGCATIAPIHRKLWKEIQDIILYQHIDQKGYILPRGTGKSSFGTLAVSIWTACYGTKKMIVICSSTGKLAKKFLSQIKETIQGNKFIEKSFDTLINIKDRNFKNNEDVLQLSNDTQIEAYGSESSLRGVKNEKLNMRPDLILLDDYQDSKIDVKTEQGRDNKWDRYSSDLKYCKQRTLRNDDGDIIVNGTVILAFGTIQHQEDFYMRLYNSLTWSFTLEKGVLVDNIDELFEQDLWQEYKNILKDTSIKNDDIRVKKAKDFYISHKSEMSYPVLWESFWDKTELAKDYFENPSKFKQEVQSDLNSIGTKLFTTIISKPKDYIEDRKFSKCILGIDPAGITNKNTKKADSFAFCVLGKSGEIKYVRKGELLKFNNNSAIGYEEYIQHTLQLLRDFPEISVVYVEKNTYGGFDVNKMKDYISKDSILSNRDIQWVNEGQHKNKDDKIQTIVSDINMGKIIFNTEDKDFIEQIHEFAGCNFSEHDDAPDILSEVSRRIDDIQILYKVTSMDIRKLF</sequence>
<dbReference type="AlphaFoldDB" id="R4K3D1"/>
<dbReference type="Gene3D" id="3.40.50.300">
    <property type="entry name" value="P-loop containing nucleotide triphosphate hydrolases"/>
    <property type="match status" value="1"/>
</dbReference>
<dbReference type="EMBL" id="CP003261">
    <property type="protein sequence ID" value="AGK97637.1"/>
    <property type="molecule type" value="Genomic_DNA"/>
</dbReference>
<dbReference type="OrthoDB" id="1804777at2"/>
<dbReference type="RefSeq" id="WP_015615931.1">
    <property type="nucleotide sequence ID" value="NC_021182.1"/>
</dbReference>
<reference evidence="1 2" key="1">
    <citation type="submission" date="2012-01" db="EMBL/GenBank/DDBJ databases">
        <title>Complete sequence of chromosome of Clostridium pasteurianum BC1.</title>
        <authorList>
            <consortium name="US DOE Joint Genome Institute"/>
            <person name="Lucas S."/>
            <person name="Han J."/>
            <person name="Lapidus A."/>
            <person name="Cheng J.-F."/>
            <person name="Goodwin L."/>
            <person name="Pitluck S."/>
            <person name="Peters L."/>
            <person name="Mikhailova N."/>
            <person name="Teshima H."/>
            <person name="Detter J.C."/>
            <person name="Han C."/>
            <person name="Tapia R."/>
            <person name="Land M."/>
            <person name="Hauser L."/>
            <person name="Kyrpides N."/>
            <person name="Ivanova N."/>
            <person name="Pagani I."/>
            <person name="Dunn J."/>
            <person name="Taghavi S."/>
            <person name="Francis A."/>
            <person name="van der Lelie D."/>
            <person name="Woyke T."/>
        </authorList>
    </citation>
    <scope>NUCLEOTIDE SEQUENCE [LARGE SCALE GENOMIC DNA]</scope>
    <source>
        <strain evidence="1 2">BC1</strain>
    </source>
</reference>
<accession>R4K3D1</accession>
<dbReference type="eggNOG" id="COG5410">
    <property type="taxonomic scope" value="Bacteria"/>
</dbReference>
<protein>
    <submittedName>
        <fullName evidence="1">Uncharacterized protein</fullName>
    </submittedName>
</protein>
<dbReference type="Gene3D" id="3.30.420.240">
    <property type="match status" value="1"/>
</dbReference>
<organism evidence="1 2">
    <name type="scientific">Clostridium pasteurianum BC1</name>
    <dbReference type="NCBI Taxonomy" id="86416"/>
    <lineage>
        <taxon>Bacteria</taxon>
        <taxon>Bacillati</taxon>
        <taxon>Bacillota</taxon>
        <taxon>Clostridia</taxon>
        <taxon>Eubacteriales</taxon>
        <taxon>Clostridiaceae</taxon>
        <taxon>Clostridium</taxon>
    </lineage>
</organism>
<dbReference type="KEGG" id="cpas:Clopa_2799"/>
<dbReference type="STRING" id="86416.Clopa_2799"/>
<dbReference type="HOGENOM" id="CLU_469056_0_0_9"/>